<comment type="caution">
    <text evidence="6">The sequence shown here is derived from an EMBL/GenBank/DDBJ whole genome shotgun (WGS) entry which is preliminary data.</text>
</comment>
<organism evidence="6 7">
    <name type="scientific">Aquamicrobium terrae</name>
    <dbReference type="NCBI Taxonomy" id="1324945"/>
    <lineage>
        <taxon>Bacteria</taxon>
        <taxon>Pseudomonadati</taxon>
        <taxon>Pseudomonadota</taxon>
        <taxon>Alphaproteobacteria</taxon>
        <taxon>Hyphomicrobiales</taxon>
        <taxon>Phyllobacteriaceae</taxon>
        <taxon>Aquamicrobium</taxon>
    </lineage>
</organism>
<dbReference type="InterPro" id="IPR001650">
    <property type="entry name" value="Helicase_C-like"/>
</dbReference>
<evidence type="ECO:0000313" key="7">
    <source>
        <dbReference type="Proteomes" id="UP001549076"/>
    </source>
</evidence>
<dbReference type="SUPFAM" id="SSF52540">
    <property type="entry name" value="P-loop containing nucleoside triphosphate hydrolases"/>
    <property type="match status" value="1"/>
</dbReference>
<evidence type="ECO:0000256" key="1">
    <source>
        <dbReference type="ARBA" id="ARBA00022741"/>
    </source>
</evidence>
<evidence type="ECO:0000313" key="6">
    <source>
        <dbReference type="EMBL" id="MET3793445.1"/>
    </source>
</evidence>
<dbReference type="PROSITE" id="PS51192">
    <property type="entry name" value="HELICASE_ATP_BIND_1"/>
    <property type="match status" value="1"/>
</dbReference>
<name>A0ABV2N303_9HYPH</name>
<feature type="region of interest" description="Disordered" evidence="3">
    <location>
        <begin position="1104"/>
        <end position="1136"/>
    </location>
</feature>
<dbReference type="PANTHER" id="PTHR47957">
    <property type="entry name" value="ATP-DEPENDENT HELICASE HRQ1"/>
    <property type="match status" value="1"/>
</dbReference>
<sequence>MPVSANALAVLDRIEAIEMRSLEWGFTDGSLSEDEAFELGDQVCDAANASGTDGQDLVEELIDAKLIFEMANVGGEVRIRSRFAEMMRLLTANRQLFPNKPWQGAPSLVADFRVDCRPRRFPRRDRLPADILADHEAVLGGSTLRQDLWRALTARDGMRLAGFQERAALRLSAATADGGTIVTAGTGSGKTIAFYLPGLIRIGEAISAEHWVKALAIYPRIELLKDQFAEAFRMGRTMDPVLAAHGRRPLIIGALFGKTPTRATRQELANKDWVQRGDDFVCPWMRCPRCDEELVWRGGDIAADVERLVCVQHGCSEQIGDDQIVLTRTRLQRHPPDILFTTTEILNQRLSDHWMRGLFGIGLSVARKPMLALLDEVHTYEGATGAQAALTLRRWRHLLDNPITWVGLSATLGDAARFFSDLTGAAPDDVVEITPTLEELEEQGAEYQILLRGDPASRASLLSTTIQTSMLLPRLLDPPGSMNTSGVFGRRAFLFTDDLDVTNRLYDDLRDAEAYTIFGRADAARAPLASIRGPGPDAAMRDVEGQRWRICEDIGHPLDRRLVVGRTTSQDAGVNQSANIVVATAALEVGFNDPFVGAIIQHKAPRGMASFLQRKGRAGRDRAMRPITLTVLSDYGRDRAFYQAFEHLFDPSLAPQYLPIRNPYVMKIQAVFALFDWLAATTSGYEKAWQWNLLSRPLPQASAAERAVLDRTRAKLTQLVQGDAATIEGLRSYLMGALEIERSVAETLLWEAPRSLLLEAVPTLVRRLFRNWQPAIPGAGAALDLQVDHHPLPDFVPRNLFSDLSLPEVRVIIPPATVNHEERVEQMPILQALNQFVPGRVTRRFAHERGALSHWIPVDPAFPEQDRRISDCALEHEFVGTFTGSLNDRVGGTPLLVFRPRTVRLERAARTEALPSSNARLLWQSDIVANGDALGVPVPARSEWRHHVRAIDFHLHRFRSSINVRRFAATAQANIRTLQDDFPVTLTFTCDDDRPAAIGFELEVDGFRLDLALPDAETLAGSSLPPDVLATSKLAYIRDLIRLDPELPDDLNQFQREWLIQFLLSALLADASANDRPLAEVISDMLDDDRIEAVFHAVMDDVFGATPPMPPDTDDTLDSDADDDAGGNGGHPADGTVKVGAVAGGGRLQQALLLHLGRPIVRERLRALAAQLIEVDAAAFSAWLRRLILETLGEAMLQACIAAAPRQATMDSLLVDIRDDVTSDVASVWISETTLGGAGVLEAFADRFASEPRLFFSALDAALAPSDLELVDGGLREILQLSTNDGEIGKQIARLRATNSHSERSILWRNLSHHLAQRGGIDLSHALSVSLNSRLLRAGSGPQLDRLLLDLQTHWDATQDRFGIAIGLREYAYIASCDATLSNAVRAFLTATLPAAAITHVTVLSAITSLLWPRANEVRQRVLQSYNPFRQTRSTDPAVVRHLLLNRSIATIPFSDPDWETQLANAFEAQGTARLAADADKAGLFRAALIRLSATPVGVGVLQFFLVIERVERLDGKILATLTLREQV</sequence>
<dbReference type="EMBL" id="JBEPML010000014">
    <property type="protein sequence ID" value="MET3793445.1"/>
    <property type="molecule type" value="Genomic_DNA"/>
</dbReference>
<keyword evidence="7" id="KW-1185">Reference proteome</keyword>
<keyword evidence="1" id="KW-0547">Nucleotide-binding</keyword>
<evidence type="ECO:0000259" key="5">
    <source>
        <dbReference type="PROSITE" id="PS51194"/>
    </source>
</evidence>
<dbReference type="InterPro" id="IPR027417">
    <property type="entry name" value="P-loop_NTPase"/>
</dbReference>
<feature type="domain" description="Helicase C-terminal" evidence="5">
    <location>
        <begin position="481"/>
        <end position="664"/>
    </location>
</feature>
<dbReference type="Pfam" id="PF00271">
    <property type="entry name" value="Helicase_C"/>
    <property type="match status" value="1"/>
</dbReference>
<dbReference type="PROSITE" id="PS51194">
    <property type="entry name" value="HELICASE_CTER"/>
    <property type="match status" value="1"/>
</dbReference>
<dbReference type="SMART" id="SM00487">
    <property type="entry name" value="DEXDc"/>
    <property type="match status" value="1"/>
</dbReference>
<proteinExistence type="predicted"/>
<gene>
    <name evidence="6" type="ORF">ABID37_003673</name>
</gene>
<dbReference type="InterPro" id="IPR011545">
    <property type="entry name" value="DEAD/DEAH_box_helicase_dom"/>
</dbReference>
<dbReference type="Gene3D" id="3.40.50.300">
    <property type="entry name" value="P-loop containing nucleotide triphosphate hydrolases"/>
    <property type="match status" value="3"/>
</dbReference>
<feature type="domain" description="Helicase ATP-binding" evidence="4">
    <location>
        <begin position="171"/>
        <end position="430"/>
    </location>
</feature>
<dbReference type="PANTHER" id="PTHR47957:SF3">
    <property type="entry name" value="ATP-DEPENDENT HELICASE HRQ1"/>
    <property type="match status" value="1"/>
</dbReference>
<dbReference type="Proteomes" id="UP001549076">
    <property type="component" value="Unassembled WGS sequence"/>
</dbReference>
<feature type="compositionally biased region" description="Acidic residues" evidence="3">
    <location>
        <begin position="1112"/>
        <end position="1125"/>
    </location>
</feature>
<dbReference type="SMART" id="SM00490">
    <property type="entry name" value="HELICc"/>
    <property type="match status" value="1"/>
</dbReference>
<dbReference type="InterPro" id="IPR014001">
    <property type="entry name" value="Helicase_ATP-bd"/>
</dbReference>
<evidence type="ECO:0000256" key="2">
    <source>
        <dbReference type="ARBA" id="ARBA00022840"/>
    </source>
</evidence>
<protein>
    <recommendedName>
        <fullName evidence="8">DEAD/DEAH box helicase</fullName>
    </recommendedName>
</protein>
<dbReference type="NCBIfam" id="NF041067">
    <property type="entry name" value="DpdJ"/>
    <property type="match status" value="1"/>
</dbReference>
<accession>A0ABV2N303</accession>
<dbReference type="Pfam" id="PF00270">
    <property type="entry name" value="DEAD"/>
    <property type="match status" value="1"/>
</dbReference>
<evidence type="ECO:0008006" key="8">
    <source>
        <dbReference type="Google" id="ProtNLM"/>
    </source>
</evidence>
<reference evidence="6 7" key="1">
    <citation type="submission" date="2024-06" db="EMBL/GenBank/DDBJ databases">
        <title>Genomic Encyclopedia of Type Strains, Phase IV (KMG-IV): sequencing the most valuable type-strain genomes for metagenomic binning, comparative biology and taxonomic classification.</title>
        <authorList>
            <person name="Goeker M."/>
        </authorList>
    </citation>
    <scope>NUCLEOTIDE SEQUENCE [LARGE SCALE GENOMIC DNA]</scope>
    <source>
        <strain evidence="6 7">DSM 27865</strain>
    </source>
</reference>
<keyword evidence="2" id="KW-0067">ATP-binding</keyword>
<evidence type="ECO:0000259" key="4">
    <source>
        <dbReference type="PROSITE" id="PS51192"/>
    </source>
</evidence>
<evidence type="ECO:0000256" key="3">
    <source>
        <dbReference type="SAM" id="MobiDB-lite"/>
    </source>
</evidence>
<dbReference type="RefSeq" id="WP_354197367.1">
    <property type="nucleotide sequence ID" value="NZ_JBEPML010000014.1"/>
</dbReference>